<evidence type="ECO:0000256" key="3">
    <source>
        <dbReference type="ARBA" id="ARBA00022833"/>
    </source>
</evidence>
<feature type="compositionally biased region" description="Polar residues" evidence="4">
    <location>
        <begin position="642"/>
        <end position="657"/>
    </location>
</feature>
<dbReference type="OrthoDB" id="79830at2759"/>
<feature type="compositionally biased region" description="Low complexity" evidence="4">
    <location>
        <begin position="50"/>
        <end position="64"/>
    </location>
</feature>
<sequence length="1005" mass="105125">MERSSSQRDLRVERLSRTPYSRPEPSKLRKSVSASPFATLKSIVNYVSSPFSRGSASSSAILPSTTNDVEDDAIDIDRKSESGSEDNWTGSGPNNMGGQDVFSLAAAGGRQGQQFEDRAADWRARGEKPGGRRELARLQLEAPAPPSIGSITPTAPGHFDLTVASNPDHSVVSATWRGVEKGNSTFSRSSRAGPSMPTKQIQSPFATERAGTLPARSPLPSFAPPSISSTPISSSASSVALTAFLEAKRGQQMTAEDITVIETLTENMKAESHRGSPPREGKYGGWAAASYPSNLRPSQSMASLTSTPAKPTTAVFTTPGSGFSVGVDRTPGGVSQASPYRQRYLGPGMSPRRMYPQVKKSSIKPLFDFTSSDEDISGSKKRRVEDEVVGEPVPSSSLTSSVSMPSLSIASSAPIKSKSRLAAPSHTPARPSPLSQAAVDSPGSTTSTPGDSAASKRKAVEAAGKKRAAEILMNIIDEEIGPIVPTRKAEPVVFNPYDRTSLNPSPAPPVPSSTPSTSYAGATPRKASLKSQGSPAKRTPTRGAAAKLEAYKEAMKGSKPLTTIERIKGVRPWDNKISAGSSSPTSATETPDRDLRDIDELVDDDEKMEDSSAQASTSPAPVESTEPTPSAAARIPAPETFSAFTPPTVTFSSQPLPKSQPAPSIGDYDSPLRKSIIDASKAAPEDVPRPTFSFTPAPAVEQEKEEVPRQASSTPTPRLDLNAVYLSAKDSALKVAKPALPFFTFTFPPRPLDSTKSISDAVKTEALKRTAPKFDFTLSSSTDSVGSTSSSSSEKTIAPAATEWSCTLCGLKNAATVTDKCTICQEPKPKSASASAPAPGMFGFASTPAAGISTATEWSCSLCGLKNAASVTDKCTICQEPKPKTASAPAPTPSTAMFGFAPTPSAGASTASEWSCSLCGLKNAATVTDKCTICQEPKPKSTSTSASFGFTPASTATAVSTPPTTGGFAGFGQKKLEAGEWTCGLCGLKNPESAKEKCTICDTKR</sequence>
<feature type="compositionally biased region" description="Basic and acidic residues" evidence="4">
    <location>
        <begin position="1"/>
        <end position="16"/>
    </location>
</feature>
<evidence type="ECO:0000256" key="1">
    <source>
        <dbReference type="ARBA" id="ARBA00022723"/>
    </source>
</evidence>
<keyword evidence="1" id="KW-0479">Metal-binding</keyword>
<dbReference type="InterPro" id="IPR001876">
    <property type="entry name" value="Znf_RanBP2"/>
</dbReference>
<dbReference type="Gene3D" id="4.10.1060.10">
    <property type="entry name" value="Zinc finger, RanBP2-type"/>
    <property type="match status" value="4"/>
</dbReference>
<feature type="compositionally biased region" description="Polar residues" evidence="4">
    <location>
        <begin position="182"/>
        <end position="205"/>
    </location>
</feature>
<proteinExistence type="predicted"/>
<dbReference type="SMART" id="SM00547">
    <property type="entry name" value="ZnF_RBZ"/>
    <property type="match status" value="4"/>
</dbReference>
<dbReference type="KEGG" id="ksn:43588281"/>
<feature type="compositionally biased region" description="Polar residues" evidence="4">
    <location>
        <begin position="578"/>
        <end position="589"/>
    </location>
</feature>
<dbReference type="PANTHER" id="PTHR46622:SF1">
    <property type="entry name" value="DNA-DEPENDENT METALLOPROTEASE WSS1"/>
    <property type="match status" value="1"/>
</dbReference>
<name>A0A5M6C4V9_9TREE</name>
<feature type="region of interest" description="Disordered" evidence="4">
    <location>
        <begin position="50"/>
        <end position="132"/>
    </location>
</feature>
<protein>
    <submittedName>
        <fullName evidence="5">Uncharacterized protein</fullName>
    </submittedName>
</protein>
<dbReference type="GO" id="GO:0005634">
    <property type="term" value="C:nucleus"/>
    <property type="evidence" value="ECO:0007669"/>
    <property type="project" value="TreeGrafter"/>
</dbReference>
<feature type="region of interest" description="Disordered" evidence="4">
    <location>
        <begin position="182"/>
        <end position="233"/>
    </location>
</feature>
<dbReference type="EMBL" id="CP144057">
    <property type="protein sequence ID" value="WWD19644.1"/>
    <property type="molecule type" value="Genomic_DNA"/>
</dbReference>
<dbReference type="GeneID" id="43588281"/>
<feature type="region of interest" description="Disordered" evidence="4">
    <location>
        <begin position="329"/>
        <end position="459"/>
    </location>
</feature>
<feature type="region of interest" description="Disordered" evidence="4">
    <location>
        <begin position="268"/>
        <end position="288"/>
    </location>
</feature>
<feature type="compositionally biased region" description="Low complexity" evidence="4">
    <location>
        <begin position="392"/>
        <end position="416"/>
    </location>
</feature>
<feature type="compositionally biased region" description="Basic and acidic residues" evidence="4">
    <location>
        <begin position="115"/>
        <end position="132"/>
    </location>
</feature>
<reference evidence="5" key="2">
    <citation type="submission" date="2024-01" db="EMBL/GenBank/DDBJ databases">
        <title>Comparative genomics of Cryptococcus and Kwoniella reveals pathogenesis evolution and contrasting modes of karyotype evolution via chromosome fusion or intercentromeric recombination.</title>
        <authorList>
            <person name="Coelho M.A."/>
            <person name="David-Palma M."/>
            <person name="Shea T."/>
            <person name="Bowers K."/>
            <person name="McGinley-Smith S."/>
            <person name="Mohammad A.W."/>
            <person name="Gnirke A."/>
            <person name="Yurkov A.M."/>
            <person name="Nowrousian M."/>
            <person name="Sun S."/>
            <person name="Cuomo C.A."/>
            <person name="Heitman J."/>
        </authorList>
    </citation>
    <scope>NUCLEOTIDE SEQUENCE</scope>
    <source>
        <strain evidence="5">CBS 12478</strain>
    </source>
</reference>
<keyword evidence="6" id="KW-1185">Reference proteome</keyword>
<evidence type="ECO:0000256" key="2">
    <source>
        <dbReference type="ARBA" id="ARBA00022771"/>
    </source>
</evidence>
<feature type="compositionally biased region" description="Basic and acidic residues" evidence="4">
    <location>
        <begin position="565"/>
        <end position="574"/>
    </location>
</feature>
<dbReference type="GO" id="GO:0008270">
    <property type="term" value="F:zinc ion binding"/>
    <property type="evidence" value="ECO:0007669"/>
    <property type="project" value="UniProtKB-KW"/>
</dbReference>
<dbReference type="GO" id="GO:0008237">
    <property type="term" value="F:metallopeptidase activity"/>
    <property type="evidence" value="ECO:0007669"/>
    <property type="project" value="TreeGrafter"/>
</dbReference>
<keyword evidence="2" id="KW-0863">Zinc-finger</keyword>
<dbReference type="InterPro" id="IPR053000">
    <property type="entry name" value="WSS1-like_metalloprotease"/>
</dbReference>
<reference evidence="5" key="1">
    <citation type="submission" date="2017-08" db="EMBL/GenBank/DDBJ databases">
        <authorList>
            <person name="Cuomo C."/>
            <person name="Billmyre B."/>
            <person name="Heitman J."/>
        </authorList>
    </citation>
    <scope>NUCLEOTIDE SEQUENCE</scope>
    <source>
        <strain evidence="5">CBS 12478</strain>
    </source>
</reference>
<keyword evidence="3" id="KW-0862">Zinc</keyword>
<feature type="compositionally biased region" description="Basic and acidic residues" evidence="4">
    <location>
        <begin position="268"/>
        <end position="282"/>
    </location>
</feature>
<evidence type="ECO:0000256" key="4">
    <source>
        <dbReference type="SAM" id="MobiDB-lite"/>
    </source>
</evidence>
<feature type="region of interest" description="Disordered" evidence="4">
    <location>
        <begin position="496"/>
        <end position="716"/>
    </location>
</feature>
<dbReference type="AlphaFoldDB" id="A0A5M6C4V9"/>
<feature type="compositionally biased region" description="Low complexity" evidence="4">
    <location>
        <begin position="224"/>
        <end position="233"/>
    </location>
</feature>
<dbReference type="RefSeq" id="XP_031861750.1">
    <property type="nucleotide sequence ID" value="XM_032004148.1"/>
</dbReference>
<feature type="region of interest" description="Disordered" evidence="4">
    <location>
        <begin position="1"/>
        <end position="34"/>
    </location>
</feature>
<feature type="compositionally biased region" description="Polar residues" evidence="4">
    <location>
        <begin position="85"/>
        <end position="97"/>
    </location>
</feature>
<feature type="compositionally biased region" description="Basic and acidic residues" evidence="4">
    <location>
        <begin position="590"/>
        <end position="599"/>
    </location>
</feature>
<accession>A0A5M6C4V9</accession>
<feature type="compositionally biased region" description="Low complexity" evidence="4">
    <location>
        <begin position="440"/>
        <end position="453"/>
    </location>
</feature>
<organism evidence="5 6">
    <name type="scientific">Kwoniella shandongensis</name>
    <dbReference type="NCBI Taxonomy" id="1734106"/>
    <lineage>
        <taxon>Eukaryota</taxon>
        <taxon>Fungi</taxon>
        <taxon>Dikarya</taxon>
        <taxon>Basidiomycota</taxon>
        <taxon>Agaricomycotina</taxon>
        <taxon>Tremellomycetes</taxon>
        <taxon>Tremellales</taxon>
        <taxon>Cryptococcaceae</taxon>
        <taxon>Kwoniella</taxon>
    </lineage>
</organism>
<evidence type="ECO:0000313" key="5">
    <source>
        <dbReference type="EMBL" id="WWD19644.1"/>
    </source>
</evidence>
<dbReference type="Proteomes" id="UP000322225">
    <property type="component" value="Chromosome 7"/>
</dbReference>
<evidence type="ECO:0000313" key="6">
    <source>
        <dbReference type="Proteomes" id="UP000322225"/>
    </source>
</evidence>
<dbReference type="PANTHER" id="PTHR46622">
    <property type="entry name" value="DNA-DEPENDENT METALLOPROTEASE WSS1"/>
    <property type="match status" value="1"/>
</dbReference>
<gene>
    <name evidence="5" type="ORF">CI109_104106</name>
</gene>
<dbReference type="GO" id="GO:0006281">
    <property type="term" value="P:DNA repair"/>
    <property type="evidence" value="ECO:0007669"/>
    <property type="project" value="TreeGrafter"/>
</dbReference>